<evidence type="ECO:0000313" key="2">
    <source>
        <dbReference type="Proteomes" id="UP000095282"/>
    </source>
</evidence>
<dbReference type="WBParaSite" id="Csp11.Scaffold547.g3540.t2">
    <property type="protein sequence ID" value="Csp11.Scaffold547.g3540.t2"/>
    <property type="gene ID" value="Csp11.Scaffold547.g3540"/>
</dbReference>
<keyword evidence="2" id="KW-1185">Reference proteome</keyword>
<organism evidence="2 3">
    <name type="scientific">Caenorhabditis tropicalis</name>
    <dbReference type="NCBI Taxonomy" id="1561998"/>
    <lineage>
        <taxon>Eukaryota</taxon>
        <taxon>Metazoa</taxon>
        <taxon>Ecdysozoa</taxon>
        <taxon>Nematoda</taxon>
        <taxon>Chromadorea</taxon>
        <taxon>Rhabditida</taxon>
        <taxon>Rhabditina</taxon>
        <taxon>Rhabditomorpha</taxon>
        <taxon>Rhabditoidea</taxon>
        <taxon>Rhabditidae</taxon>
        <taxon>Peloderinae</taxon>
        <taxon>Caenorhabditis</taxon>
    </lineage>
</organism>
<accession>A0A1I7T8S7</accession>
<feature type="region of interest" description="Disordered" evidence="1">
    <location>
        <begin position="107"/>
        <end position="153"/>
    </location>
</feature>
<evidence type="ECO:0000313" key="3">
    <source>
        <dbReference type="WBParaSite" id="Csp11.Scaffold547.g3540.t2"/>
    </source>
</evidence>
<dbReference type="AlphaFoldDB" id="A0A1I7T8S7"/>
<feature type="compositionally biased region" description="Acidic residues" evidence="1">
    <location>
        <begin position="29"/>
        <end position="41"/>
    </location>
</feature>
<evidence type="ECO:0000256" key="1">
    <source>
        <dbReference type="SAM" id="MobiDB-lite"/>
    </source>
</evidence>
<sequence>MESDPGENHEQLLAERDAIMRQLELLGSDSDEDDEDDEESNEINVKDEIDIKDISQETDTQTIGTQNHVGCFEIVAKEEIVDENGYTSDTSFSVMKRSDFDEENIDFQLDKNEENSLDGVEFSERETIEQDEDTADGLEQDNSGSSSNNSPSSPILILEAIDVTWRVAIVSLSI</sequence>
<dbReference type="Proteomes" id="UP000095282">
    <property type="component" value="Unplaced"/>
</dbReference>
<name>A0A1I7T8S7_9PELO</name>
<reference evidence="3" key="1">
    <citation type="submission" date="2016-11" db="UniProtKB">
        <authorList>
            <consortium name="WormBaseParasite"/>
        </authorList>
    </citation>
    <scope>IDENTIFICATION</scope>
</reference>
<feature type="region of interest" description="Disordered" evidence="1">
    <location>
        <begin position="23"/>
        <end position="47"/>
    </location>
</feature>
<proteinExistence type="predicted"/>
<feature type="compositionally biased region" description="Low complexity" evidence="1">
    <location>
        <begin position="142"/>
        <end position="153"/>
    </location>
</feature>
<feature type="compositionally biased region" description="Acidic residues" evidence="1">
    <location>
        <begin position="129"/>
        <end position="139"/>
    </location>
</feature>
<protein>
    <submittedName>
        <fullName evidence="3">Uncharacterized protein</fullName>
    </submittedName>
</protein>